<dbReference type="InterPro" id="IPR027372">
    <property type="entry name" value="Phytase-like_dom"/>
</dbReference>
<keyword evidence="4" id="KW-1185">Reference proteome</keyword>
<dbReference type="RefSeq" id="WP_121940225.1">
    <property type="nucleotide sequence ID" value="NZ_REFR01000016.1"/>
</dbReference>
<sequence length="354" mass="37893">MAAPGRSHTVMALVGIAGVAVGLAVAMGWFDGDGDTRVSSAMDPANSVSHSTAEPLDITATPVDLLPTNPGLRTLGALTFVKGWVLQSDHPRFGGWSGLVLSGRTLTAISDRGWWLEARFDIAGEAPLTDASIRPFSPETRTASKSDLDAESLIAAPLGFLVAFERNHRLSYASVPGGWTWDIALDRLPDLSGLPRNGGLEAIAWTADDALLMFSERGLDPQGRLKAWRWNALGKGTERTEVFYLKPGSNFAPTDAARLPSGDILVLQRRYTPADGVAARLVRLRAASVAAGLAGRTLQGDLLAEWAPPYTVDNMEALAVIDRDNGSPRLIMMSDDNFSRTQRTLLMVFDLAGA</sequence>
<organism evidence="3 4">
    <name type="scientific">Eilatimonas milleporae</name>
    <dbReference type="NCBI Taxonomy" id="911205"/>
    <lineage>
        <taxon>Bacteria</taxon>
        <taxon>Pseudomonadati</taxon>
        <taxon>Pseudomonadota</taxon>
        <taxon>Alphaproteobacteria</taxon>
        <taxon>Kordiimonadales</taxon>
        <taxon>Kordiimonadaceae</taxon>
        <taxon>Eilatimonas</taxon>
    </lineage>
</organism>
<protein>
    <recommendedName>
        <fullName evidence="2">Phytase-like domain-containing protein</fullName>
    </recommendedName>
</protein>
<evidence type="ECO:0000259" key="2">
    <source>
        <dbReference type="Pfam" id="PF13449"/>
    </source>
</evidence>
<name>A0A3M0BY79_9PROT</name>
<feature type="transmembrane region" description="Helical" evidence="1">
    <location>
        <begin position="12"/>
        <end position="30"/>
    </location>
</feature>
<dbReference type="Proteomes" id="UP000271227">
    <property type="component" value="Unassembled WGS sequence"/>
</dbReference>
<evidence type="ECO:0000256" key="1">
    <source>
        <dbReference type="SAM" id="Phobius"/>
    </source>
</evidence>
<proteinExistence type="predicted"/>
<dbReference type="EMBL" id="REFR01000016">
    <property type="protein sequence ID" value="RMB01397.1"/>
    <property type="molecule type" value="Genomic_DNA"/>
</dbReference>
<comment type="caution">
    <text evidence="3">The sequence shown here is derived from an EMBL/GenBank/DDBJ whole genome shotgun (WGS) entry which is preliminary data.</text>
</comment>
<dbReference type="PIRSF" id="PIRSF031900">
    <property type="entry name" value="UCP031900"/>
    <property type="match status" value="1"/>
</dbReference>
<dbReference type="AlphaFoldDB" id="A0A3M0BY79"/>
<keyword evidence="1" id="KW-0472">Membrane</keyword>
<accession>A0A3M0BY79</accession>
<dbReference type="InParanoid" id="A0A3M0BY79"/>
<dbReference type="OrthoDB" id="9798693at2"/>
<keyword evidence="1" id="KW-1133">Transmembrane helix</keyword>
<dbReference type="InterPro" id="IPR014567">
    <property type="entry name" value="UCP031900"/>
</dbReference>
<feature type="domain" description="Phytase-like" evidence="2">
    <location>
        <begin position="92"/>
        <end position="338"/>
    </location>
</feature>
<evidence type="ECO:0000313" key="3">
    <source>
        <dbReference type="EMBL" id="RMB01397.1"/>
    </source>
</evidence>
<evidence type="ECO:0000313" key="4">
    <source>
        <dbReference type="Proteomes" id="UP000271227"/>
    </source>
</evidence>
<reference evidence="3 4" key="1">
    <citation type="submission" date="2018-10" db="EMBL/GenBank/DDBJ databases">
        <title>Genomic Encyclopedia of Archaeal and Bacterial Type Strains, Phase II (KMG-II): from individual species to whole genera.</title>
        <authorList>
            <person name="Goeker M."/>
        </authorList>
    </citation>
    <scope>NUCLEOTIDE SEQUENCE [LARGE SCALE GENOMIC DNA]</scope>
    <source>
        <strain evidence="3 4">DSM 25217</strain>
    </source>
</reference>
<dbReference type="Pfam" id="PF13449">
    <property type="entry name" value="Phytase-like"/>
    <property type="match status" value="1"/>
</dbReference>
<gene>
    <name evidence="3" type="ORF">BXY39_3580</name>
</gene>
<keyword evidence="1" id="KW-0812">Transmembrane</keyword>